<evidence type="ECO:0000313" key="8">
    <source>
        <dbReference type="Proteomes" id="UP001516400"/>
    </source>
</evidence>
<evidence type="ECO:0000256" key="5">
    <source>
        <dbReference type="ARBA" id="ARBA00023136"/>
    </source>
</evidence>
<keyword evidence="2" id="KW-1003">Cell membrane</keyword>
<name>A0ABD2NCK8_9CUCU</name>
<gene>
    <name evidence="7" type="ORF">HHI36_020670</name>
</gene>
<comment type="subcellular location">
    <subcellularLocation>
        <location evidence="1">Cell membrane</location>
        <topology evidence="1">Multi-pass membrane protein</topology>
    </subcellularLocation>
</comment>
<evidence type="ECO:0000256" key="1">
    <source>
        <dbReference type="ARBA" id="ARBA00004651"/>
    </source>
</evidence>
<accession>A0ABD2NCK8</accession>
<dbReference type="EMBL" id="JABFTP020000083">
    <property type="protein sequence ID" value="KAL3275936.1"/>
    <property type="molecule type" value="Genomic_DNA"/>
</dbReference>
<feature type="transmembrane region" description="Helical" evidence="6">
    <location>
        <begin position="70"/>
        <end position="91"/>
    </location>
</feature>
<feature type="transmembrane region" description="Helical" evidence="6">
    <location>
        <begin position="136"/>
        <end position="159"/>
    </location>
</feature>
<dbReference type="GO" id="GO:0005886">
    <property type="term" value="C:plasma membrane"/>
    <property type="evidence" value="ECO:0007669"/>
    <property type="project" value="UniProtKB-SubCell"/>
</dbReference>
<dbReference type="Pfam" id="PF08395">
    <property type="entry name" value="7tm_7"/>
    <property type="match status" value="1"/>
</dbReference>
<keyword evidence="3 6" id="KW-0812">Transmembrane</keyword>
<evidence type="ECO:0000256" key="3">
    <source>
        <dbReference type="ARBA" id="ARBA00022692"/>
    </source>
</evidence>
<keyword evidence="5 6" id="KW-0472">Membrane</keyword>
<evidence type="ECO:0000256" key="4">
    <source>
        <dbReference type="ARBA" id="ARBA00022989"/>
    </source>
</evidence>
<comment type="caution">
    <text evidence="7">The sequence shown here is derived from an EMBL/GenBank/DDBJ whole genome shotgun (WGS) entry which is preliminary data.</text>
</comment>
<proteinExistence type="predicted"/>
<organism evidence="7 8">
    <name type="scientific">Cryptolaemus montrouzieri</name>
    <dbReference type="NCBI Taxonomy" id="559131"/>
    <lineage>
        <taxon>Eukaryota</taxon>
        <taxon>Metazoa</taxon>
        <taxon>Ecdysozoa</taxon>
        <taxon>Arthropoda</taxon>
        <taxon>Hexapoda</taxon>
        <taxon>Insecta</taxon>
        <taxon>Pterygota</taxon>
        <taxon>Neoptera</taxon>
        <taxon>Endopterygota</taxon>
        <taxon>Coleoptera</taxon>
        <taxon>Polyphaga</taxon>
        <taxon>Cucujiformia</taxon>
        <taxon>Coccinelloidea</taxon>
        <taxon>Coccinellidae</taxon>
        <taxon>Scymninae</taxon>
        <taxon>Scymnini</taxon>
        <taxon>Cryptolaemus</taxon>
    </lineage>
</organism>
<keyword evidence="4 6" id="KW-1133">Transmembrane helix</keyword>
<evidence type="ECO:0000256" key="2">
    <source>
        <dbReference type="ARBA" id="ARBA00022475"/>
    </source>
</evidence>
<dbReference type="Proteomes" id="UP001516400">
    <property type="component" value="Unassembled WGS sequence"/>
</dbReference>
<keyword evidence="8" id="KW-1185">Reference proteome</keyword>
<evidence type="ECO:0000313" key="7">
    <source>
        <dbReference type="EMBL" id="KAL3275936.1"/>
    </source>
</evidence>
<reference evidence="7 8" key="1">
    <citation type="journal article" date="2021" name="BMC Biol.">
        <title>Horizontally acquired antibacterial genes associated with adaptive radiation of ladybird beetles.</title>
        <authorList>
            <person name="Li H.S."/>
            <person name="Tang X.F."/>
            <person name="Huang Y.H."/>
            <person name="Xu Z.Y."/>
            <person name="Chen M.L."/>
            <person name="Du X.Y."/>
            <person name="Qiu B.Y."/>
            <person name="Chen P.T."/>
            <person name="Zhang W."/>
            <person name="Slipinski A."/>
            <person name="Escalona H.E."/>
            <person name="Waterhouse R.M."/>
            <person name="Zwick A."/>
            <person name="Pang H."/>
        </authorList>
    </citation>
    <scope>NUCLEOTIDE SEQUENCE [LARGE SCALE GENOMIC DNA]</scope>
    <source>
        <strain evidence="7">SYSU2018</strain>
    </source>
</reference>
<feature type="transmembrane region" description="Helical" evidence="6">
    <location>
        <begin position="36"/>
        <end position="58"/>
    </location>
</feature>
<sequence length="167" mass="19069">MDISHPHRADFGKILHLYLELRKYHLNMNDFVNPLLAIWLLSATFSLIFNIYVTVILVKSGFSEDIAITIFRITVSFGLLDYIMTSVQRYTHQNDNLLQFLFKYPISRLKIEEALQVEMLIRTLVSLKPTITASDMFVIGTGLLASLSGVVVTYVLVALQFQPAWAK</sequence>
<evidence type="ECO:0000256" key="6">
    <source>
        <dbReference type="SAM" id="Phobius"/>
    </source>
</evidence>
<dbReference type="InterPro" id="IPR013604">
    <property type="entry name" value="7TM_chemorcpt"/>
</dbReference>
<protein>
    <submittedName>
        <fullName evidence="7">Uncharacterized protein</fullName>
    </submittedName>
</protein>
<dbReference type="AlphaFoldDB" id="A0ABD2NCK8"/>